<evidence type="ECO:0000313" key="2">
    <source>
        <dbReference type="EMBL" id="SQD07185.1"/>
    </source>
</evidence>
<proteinExistence type="predicted"/>
<sequence length="49" mass="5551">MQPFGVLDRYIGKTIFTTIMMTLFMLVSLSGIIKFVDQLKKPGRGVTTR</sequence>
<evidence type="ECO:0000313" key="6">
    <source>
        <dbReference type="Proteomes" id="UP000254088"/>
    </source>
</evidence>
<dbReference type="EMBL" id="UARW01000010">
    <property type="protein sequence ID" value="SQD07185.1"/>
    <property type="molecule type" value="Genomic_DNA"/>
</dbReference>
<feature type="transmembrane region" description="Helical" evidence="1">
    <location>
        <begin position="15"/>
        <end position="36"/>
    </location>
</feature>
<dbReference type="EMBL" id="UGEX01000002">
    <property type="protein sequence ID" value="STM57971.1"/>
    <property type="molecule type" value="Genomic_DNA"/>
</dbReference>
<accession>A0A2X3KML1</accession>
<dbReference type="Proteomes" id="UP000254255">
    <property type="component" value="Unassembled WGS sequence"/>
</dbReference>
<dbReference type="AlphaFoldDB" id="A0A2X3KML1"/>
<reference evidence="5 6" key="1">
    <citation type="submission" date="2018-06" db="EMBL/GenBank/DDBJ databases">
        <authorList>
            <consortium name="Pathogen Informatics"/>
            <person name="Doyle S."/>
        </authorList>
    </citation>
    <scope>NUCLEOTIDE SEQUENCE [LARGE SCALE GENOMIC DNA]</scope>
    <source>
        <strain evidence="4 6">NCTC10429</strain>
        <strain evidence="3 7">NCTC13148</strain>
        <strain evidence="2 5">NCTC8009</strain>
    </source>
</reference>
<name>A0A2X3KML1_ECOLX</name>
<keyword evidence="1" id="KW-0472">Membrane</keyword>
<keyword evidence="1" id="KW-1133">Transmembrane helix</keyword>
<evidence type="ECO:0000313" key="7">
    <source>
        <dbReference type="Proteomes" id="UP000254255"/>
    </source>
</evidence>
<dbReference type="Proteomes" id="UP000250991">
    <property type="component" value="Unassembled WGS sequence"/>
</dbReference>
<dbReference type="Proteomes" id="UP000254088">
    <property type="component" value="Unassembled WGS sequence"/>
</dbReference>
<evidence type="ECO:0000313" key="3">
    <source>
        <dbReference type="EMBL" id="STL92155.1"/>
    </source>
</evidence>
<evidence type="ECO:0000256" key="1">
    <source>
        <dbReference type="SAM" id="Phobius"/>
    </source>
</evidence>
<evidence type="ECO:0000313" key="5">
    <source>
        <dbReference type="Proteomes" id="UP000250991"/>
    </source>
</evidence>
<evidence type="ECO:0000313" key="4">
    <source>
        <dbReference type="EMBL" id="STM57971.1"/>
    </source>
</evidence>
<dbReference type="EMBL" id="UGET01000004">
    <property type="protein sequence ID" value="STL92155.1"/>
    <property type="molecule type" value="Genomic_DNA"/>
</dbReference>
<protein>
    <submittedName>
        <fullName evidence="2">Putative permease</fullName>
    </submittedName>
</protein>
<gene>
    <name evidence="2" type="primary">lptG_4</name>
    <name evidence="3" type="synonym">lptG_1</name>
    <name evidence="4" type="ORF">NCTC10429_04568</name>
    <name evidence="3" type="ORF">NCTC13148_04806</name>
    <name evidence="2" type="ORF">NCTC8009_07805</name>
</gene>
<organism evidence="2 5">
    <name type="scientific">Escherichia coli</name>
    <dbReference type="NCBI Taxonomy" id="562"/>
    <lineage>
        <taxon>Bacteria</taxon>
        <taxon>Pseudomonadati</taxon>
        <taxon>Pseudomonadota</taxon>
        <taxon>Gammaproteobacteria</taxon>
        <taxon>Enterobacterales</taxon>
        <taxon>Enterobacteriaceae</taxon>
        <taxon>Escherichia</taxon>
    </lineage>
</organism>
<keyword evidence="1" id="KW-0812">Transmembrane</keyword>